<organism evidence="2 3">
    <name type="scientific">Terrihabitans rhizophilus</name>
    <dbReference type="NCBI Taxonomy" id="3092662"/>
    <lineage>
        <taxon>Bacteria</taxon>
        <taxon>Pseudomonadati</taxon>
        <taxon>Pseudomonadota</taxon>
        <taxon>Alphaproteobacteria</taxon>
        <taxon>Hyphomicrobiales</taxon>
        <taxon>Terrihabitans</taxon>
    </lineage>
</organism>
<reference evidence="2 3" key="1">
    <citation type="submission" date="2023-11" db="EMBL/GenBank/DDBJ databases">
        <authorList>
            <person name="Bao R."/>
        </authorList>
    </citation>
    <scope>NUCLEOTIDE SEQUENCE [LARGE SCALE GENOMIC DNA]</scope>
    <source>
        <strain evidence="2 3">PJ23</strain>
    </source>
</reference>
<sequence length="222" mass="24289">MVPSDAALNWTLATVNASQAVHPGLLPDLTLLGTGVMRNKLVNREAKEALAGLRTRHLVLVKSSRHIDWTRPRLLKIGYSYDAVTRITQEARGRSLEWATGIDGLSLWPSNGVFMAFMCLQMGAPFVLITGFSFSQSGHGYNSKARERSHVAQDKQSLSAALARGHRIYTNSTAFSDESGVPLLTGGNRPDHDLCQVSFPTSSGRMQEEQALLDNFTAFGTR</sequence>
<evidence type="ECO:0000256" key="1">
    <source>
        <dbReference type="SAM" id="Phobius"/>
    </source>
</evidence>
<evidence type="ECO:0000313" key="3">
    <source>
        <dbReference type="Proteomes" id="UP001274321"/>
    </source>
</evidence>
<keyword evidence="3" id="KW-1185">Reference proteome</keyword>
<keyword evidence="1" id="KW-1133">Transmembrane helix</keyword>
<dbReference type="EMBL" id="JAXAFJ010000012">
    <property type="protein sequence ID" value="MDX6807471.1"/>
    <property type="molecule type" value="Genomic_DNA"/>
</dbReference>
<gene>
    <name evidence="2" type="ORF">SCD90_15500</name>
</gene>
<keyword evidence="1" id="KW-0472">Membrane</keyword>
<evidence type="ECO:0000313" key="2">
    <source>
        <dbReference type="EMBL" id="MDX6807471.1"/>
    </source>
</evidence>
<dbReference type="Proteomes" id="UP001274321">
    <property type="component" value="Unassembled WGS sequence"/>
</dbReference>
<keyword evidence="1" id="KW-0812">Transmembrane</keyword>
<comment type="caution">
    <text evidence="2">The sequence shown here is derived from an EMBL/GenBank/DDBJ whole genome shotgun (WGS) entry which is preliminary data.</text>
</comment>
<feature type="transmembrane region" description="Helical" evidence="1">
    <location>
        <begin position="113"/>
        <end position="134"/>
    </location>
</feature>
<accession>A0ABU4RRJ6</accession>
<protein>
    <submittedName>
        <fullName evidence="2">Uncharacterized protein</fullName>
    </submittedName>
</protein>
<proteinExistence type="predicted"/>
<name>A0ABU4RRJ6_9HYPH</name>